<dbReference type="InterPro" id="IPR001753">
    <property type="entry name" value="Enoyl-CoA_hydra/iso"/>
</dbReference>
<dbReference type="InterPro" id="IPR014748">
    <property type="entry name" value="Enoyl-CoA_hydra_C"/>
</dbReference>
<evidence type="ECO:0000256" key="1">
    <source>
        <dbReference type="ARBA" id="ARBA00004275"/>
    </source>
</evidence>
<dbReference type="Proteomes" id="UP000479190">
    <property type="component" value="Unassembled WGS sequence"/>
</dbReference>
<feature type="region of interest" description="Disordered" evidence="4">
    <location>
        <begin position="220"/>
        <end position="347"/>
    </location>
</feature>
<dbReference type="EMBL" id="CADCXV010001361">
    <property type="protein sequence ID" value="CAB0043920.1"/>
    <property type="molecule type" value="Genomic_DNA"/>
</dbReference>
<dbReference type="Pfam" id="PF00378">
    <property type="entry name" value="ECH_1"/>
    <property type="match status" value="1"/>
</dbReference>
<protein>
    <recommendedName>
        <fullName evidence="7">Enoyl-CoA delta isomerase 2, mitochondrial</fullName>
    </recommendedName>
</protein>
<proteinExistence type="predicted"/>
<reference evidence="5 6" key="1">
    <citation type="submission" date="2020-02" db="EMBL/GenBank/DDBJ databases">
        <authorList>
            <person name="Ferguson B K."/>
        </authorList>
    </citation>
    <scope>NUCLEOTIDE SEQUENCE [LARGE SCALE GENOMIC DNA]</scope>
</reference>
<feature type="region of interest" description="Disordered" evidence="4">
    <location>
        <begin position="1"/>
        <end position="46"/>
    </location>
</feature>
<dbReference type="PANTHER" id="PTHR43684">
    <property type="match status" value="1"/>
</dbReference>
<dbReference type="PANTHER" id="PTHR43684:SF1">
    <property type="entry name" value="ENOYL-COA DELTA ISOMERASE 2"/>
    <property type="match status" value="1"/>
</dbReference>
<dbReference type="AlphaFoldDB" id="A0A6H5J5Y4"/>
<feature type="compositionally biased region" description="Basic and acidic residues" evidence="4">
    <location>
        <begin position="255"/>
        <end position="267"/>
    </location>
</feature>
<feature type="compositionally biased region" description="Basic and acidic residues" evidence="4">
    <location>
        <begin position="288"/>
        <end position="297"/>
    </location>
</feature>
<accession>A0A6H5J5Y4</accession>
<dbReference type="GO" id="GO:0005777">
    <property type="term" value="C:peroxisome"/>
    <property type="evidence" value="ECO:0007669"/>
    <property type="project" value="UniProtKB-SubCell"/>
</dbReference>
<organism evidence="5 6">
    <name type="scientific">Trichogramma brassicae</name>
    <dbReference type="NCBI Taxonomy" id="86971"/>
    <lineage>
        <taxon>Eukaryota</taxon>
        <taxon>Metazoa</taxon>
        <taxon>Ecdysozoa</taxon>
        <taxon>Arthropoda</taxon>
        <taxon>Hexapoda</taxon>
        <taxon>Insecta</taxon>
        <taxon>Pterygota</taxon>
        <taxon>Neoptera</taxon>
        <taxon>Endopterygota</taxon>
        <taxon>Hymenoptera</taxon>
        <taxon>Apocrita</taxon>
        <taxon>Proctotrupomorpha</taxon>
        <taxon>Chalcidoidea</taxon>
        <taxon>Trichogrammatidae</taxon>
        <taxon>Trichogramma</taxon>
    </lineage>
</organism>
<evidence type="ECO:0000313" key="6">
    <source>
        <dbReference type="Proteomes" id="UP000479190"/>
    </source>
</evidence>
<dbReference type="CDD" id="cd06558">
    <property type="entry name" value="crotonase-like"/>
    <property type="match status" value="1"/>
</dbReference>
<comment type="subcellular location">
    <subcellularLocation>
        <location evidence="1">Peroxisome</location>
    </subcellularLocation>
</comment>
<evidence type="ECO:0000256" key="4">
    <source>
        <dbReference type="SAM" id="MobiDB-lite"/>
    </source>
</evidence>
<dbReference type="InterPro" id="IPR029045">
    <property type="entry name" value="ClpP/crotonase-like_dom_sf"/>
</dbReference>
<keyword evidence="6" id="KW-1185">Reference proteome</keyword>
<dbReference type="Gene3D" id="1.10.12.10">
    <property type="entry name" value="Lyase 2-enoyl-coa Hydratase, Chain A, domain 2"/>
    <property type="match status" value="1"/>
</dbReference>
<keyword evidence="3" id="KW-0413">Isomerase</keyword>
<gene>
    <name evidence="5" type="ORF">TBRA_LOCUS15508</name>
</gene>
<evidence type="ECO:0008006" key="7">
    <source>
        <dbReference type="Google" id="ProtNLM"/>
    </source>
</evidence>
<sequence length="920" mass="103731">MAKERRAPNSTRTQSGAHDDDDVRHASLSRSSQHGDDGHGSDVGQRAAEARSLLHQDNPRHAQVRSNILWLLRDVCLRIRHLDEVQSPEEWRVSSRTATLVQTSFHRWQSRWILKSFDIMSMTFHFLKILAQPGRCLPIHFLRLFYQSNRFEQNPEFSGKQMFKENLKNFNPGNANRAPEKSAVRKMFARTRSTTILCLTTLVLLHLIAQARCRSTGGDYNSETHHRLHHHQQQHNHHHRYHHHHHHKHHYNNHHRQDEQLLEDEPKSSSFEENDDIDEASLVPLSRVRREPPRLPELDGNDQSQSNSEEEDDYGGRASRYRDRSGRHRRPTESPSKPRNSTDDPFLYDISAAHGKTVCPYEIVPVPEEPGREPRNLLHLTCLKRGSTCRGVPDKKSNGGGKDNDEGGGGGGGAFCCIQLYRDIELRWDGGRRPNTWLRLDSGCACTEKKYMPLRRFESGADVDLDDGIVHIKVQRNGRSYYEDYAIVYACATHPSGRARYRFVCCIAAAAAAAAAESRALINDKIFIVYIIIRAAAYRVGLAAAVADSRECRADTSRASSSSSSHNTVYTAPPVRCPTTSIDCGRSRIYWRRTTGTLRYCSIGKFAPCFKSERVSSTSRRKHRVLHGTISVPITSFDICSLFDEHVDDLIDCSSSSRLTQGRKMSQYIGTSIEGSIQRIVIDRPRKRNAINGPMYREMIKILDESAKNREVTCLAITGTGDFYSSGNDFVSNLTAADESAADVDGATLIIQNFVDALINYPKLLIAVVNGPAIGIMATTLALFDIVYAAETVYISTPFSKLGLSAEGCSTYTFPRIMGPSKAAEMLYFGAPLSAKEAADVGLVSRVYERDAVDEIWGHLRKMSTLSPESLVATKQLISHWNKDILMEVNRKELEILKKIYTSPQFLERMAIFMMKKSKL</sequence>
<evidence type="ECO:0000256" key="3">
    <source>
        <dbReference type="ARBA" id="ARBA00023235"/>
    </source>
</evidence>
<dbReference type="Gene3D" id="3.90.226.10">
    <property type="entry name" value="2-enoyl-CoA Hydratase, Chain A, domain 1"/>
    <property type="match status" value="1"/>
</dbReference>
<dbReference type="OrthoDB" id="409763at2759"/>
<name>A0A6H5J5Y4_9HYME</name>
<evidence type="ECO:0000256" key="2">
    <source>
        <dbReference type="ARBA" id="ARBA00023140"/>
    </source>
</evidence>
<feature type="compositionally biased region" description="Basic residues" evidence="4">
    <location>
        <begin position="226"/>
        <end position="254"/>
    </location>
</feature>
<dbReference type="SUPFAM" id="SSF52096">
    <property type="entry name" value="ClpP/crotonase"/>
    <property type="match status" value="1"/>
</dbReference>
<dbReference type="InterPro" id="IPR051053">
    <property type="entry name" value="ECH/Chromodomain_protein"/>
</dbReference>
<evidence type="ECO:0000313" key="5">
    <source>
        <dbReference type="EMBL" id="CAB0043920.1"/>
    </source>
</evidence>
<dbReference type="GO" id="GO:0004165">
    <property type="term" value="F:delta(3)-delta(2)-enoyl-CoA isomerase activity"/>
    <property type="evidence" value="ECO:0007669"/>
    <property type="project" value="UniProtKB-ARBA"/>
</dbReference>
<keyword evidence="2" id="KW-0576">Peroxisome</keyword>